<name>A0A7K2IP49_9ACTN</name>
<dbReference type="InterPro" id="IPR015797">
    <property type="entry name" value="NUDIX_hydrolase-like_dom_sf"/>
</dbReference>
<dbReference type="PROSITE" id="PS51462">
    <property type="entry name" value="NUDIX"/>
    <property type="match status" value="1"/>
</dbReference>
<dbReference type="PRINTS" id="PR00502">
    <property type="entry name" value="NUDIXFAMILY"/>
</dbReference>
<comment type="similarity">
    <text evidence="2 4">Belongs to the Nudix hydrolase family.</text>
</comment>
<dbReference type="Pfam" id="PF00293">
    <property type="entry name" value="NUDIX"/>
    <property type="match status" value="1"/>
</dbReference>
<dbReference type="SUPFAM" id="SSF55811">
    <property type="entry name" value="Nudix"/>
    <property type="match status" value="1"/>
</dbReference>
<keyword evidence="3 4" id="KW-0378">Hydrolase</keyword>
<feature type="domain" description="Nudix hydrolase" evidence="6">
    <location>
        <begin position="17"/>
        <end position="144"/>
    </location>
</feature>
<comment type="cofactor">
    <cofactor evidence="1">
        <name>Mg(2+)</name>
        <dbReference type="ChEBI" id="CHEBI:18420"/>
    </cofactor>
</comment>
<evidence type="ECO:0000256" key="3">
    <source>
        <dbReference type="ARBA" id="ARBA00022801"/>
    </source>
</evidence>
<dbReference type="PROSITE" id="PS00893">
    <property type="entry name" value="NUDIX_BOX"/>
    <property type="match status" value="1"/>
</dbReference>
<feature type="compositionally biased region" description="Basic and acidic residues" evidence="5">
    <location>
        <begin position="1"/>
        <end position="17"/>
    </location>
</feature>
<accession>A0A7K2IP49</accession>
<dbReference type="Proteomes" id="UP000467124">
    <property type="component" value="Unassembled WGS sequence"/>
</dbReference>
<dbReference type="AlphaFoldDB" id="A0A7K2IP49"/>
<feature type="region of interest" description="Disordered" evidence="5">
    <location>
        <begin position="1"/>
        <end position="21"/>
    </location>
</feature>
<dbReference type="EMBL" id="WWHY01000001">
    <property type="protein sequence ID" value="MYR31555.1"/>
    <property type="molecule type" value="Genomic_DNA"/>
</dbReference>
<dbReference type="PANTHER" id="PTHR43046">
    <property type="entry name" value="GDP-MANNOSE MANNOSYL HYDROLASE"/>
    <property type="match status" value="1"/>
</dbReference>
<dbReference type="Gene3D" id="3.90.79.10">
    <property type="entry name" value="Nucleoside Triphosphate Pyrophosphohydrolase"/>
    <property type="match status" value="1"/>
</dbReference>
<evidence type="ECO:0000259" key="6">
    <source>
        <dbReference type="PROSITE" id="PS51462"/>
    </source>
</evidence>
<evidence type="ECO:0000256" key="1">
    <source>
        <dbReference type="ARBA" id="ARBA00001946"/>
    </source>
</evidence>
<dbReference type="RefSeq" id="WP_161110338.1">
    <property type="nucleotide sequence ID" value="NZ_WWHY01000001.1"/>
</dbReference>
<evidence type="ECO:0000313" key="7">
    <source>
        <dbReference type="EMBL" id="MYR31555.1"/>
    </source>
</evidence>
<evidence type="ECO:0000256" key="5">
    <source>
        <dbReference type="SAM" id="MobiDB-lite"/>
    </source>
</evidence>
<evidence type="ECO:0000256" key="4">
    <source>
        <dbReference type="RuleBase" id="RU003476"/>
    </source>
</evidence>
<evidence type="ECO:0000256" key="2">
    <source>
        <dbReference type="ARBA" id="ARBA00005582"/>
    </source>
</evidence>
<dbReference type="InterPro" id="IPR020084">
    <property type="entry name" value="NUDIX_hydrolase_CS"/>
</dbReference>
<comment type="caution">
    <text evidence="7">The sequence shown here is derived from an EMBL/GenBank/DDBJ whole genome shotgun (WGS) entry which is preliminary data.</text>
</comment>
<gene>
    <name evidence="7" type="ORF">GTW20_04540</name>
</gene>
<reference evidence="7 8" key="1">
    <citation type="journal article" date="2019" name="Nat. Commun.">
        <title>The antimicrobial potential of Streptomyces from insect microbiomes.</title>
        <authorList>
            <person name="Chevrette M.G."/>
            <person name="Carlson C.M."/>
            <person name="Ortega H.E."/>
            <person name="Thomas C."/>
            <person name="Ananiev G.E."/>
            <person name="Barns K.J."/>
            <person name="Book A.J."/>
            <person name="Cagnazzo J."/>
            <person name="Carlos C."/>
            <person name="Flanigan W."/>
            <person name="Grubbs K.J."/>
            <person name="Horn H.A."/>
            <person name="Hoffmann F.M."/>
            <person name="Klassen J.L."/>
            <person name="Knack J.J."/>
            <person name="Lewin G.R."/>
            <person name="McDonald B.R."/>
            <person name="Muller L."/>
            <person name="Melo W.G.P."/>
            <person name="Pinto-Tomas A.A."/>
            <person name="Schmitz A."/>
            <person name="Wendt-Pienkowski E."/>
            <person name="Wildman S."/>
            <person name="Zhao M."/>
            <person name="Zhang F."/>
            <person name="Bugni T.S."/>
            <person name="Andes D.R."/>
            <person name="Pupo M.T."/>
            <person name="Currie C.R."/>
        </authorList>
    </citation>
    <scope>NUCLEOTIDE SEQUENCE [LARGE SCALE GENOMIC DNA]</scope>
    <source>
        <strain evidence="7 8">SID5840</strain>
    </source>
</reference>
<evidence type="ECO:0000313" key="8">
    <source>
        <dbReference type="Proteomes" id="UP000467124"/>
    </source>
</evidence>
<dbReference type="PANTHER" id="PTHR43046:SF14">
    <property type="entry name" value="MUTT_NUDIX FAMILY PROTEIN"/>
    <property type="match status" value="1"/>
</dbReference>
<dbReference type="InterPro" id="IPR000086">
    <property type="entry name" value="NUDIX_hydrolase_dom"/>
</dbReference>
<protein>
    <submittedName>
        <fullName evidence="7">NUDIX domain-containing protein</fullName>
    </submittedName>
</protein>
<sequence>MVDAHDVPDPEPGRTTERVPAAGTVVTDGLGRLLLVLRGTEPEKGRWSVPGGSVEPGETFARAAARETLEETGLVVEIGRELWTVEIPAGDGRVYEVRDFAATVIVGVPRAGDDAEDVRWFAPDELDEVPLARGLRDHLARAGVIPA</sequence>
<proteinExistence type="inferred from homology"/>
<dbReference type="GO" id="GO:0016787">
    <property type="term" value="F:hydrolase activity"/>
    <property type="evidence" value="ECO:0007669"/>
    <property type="project" value="UniProtKB-KW"/>
</dbReference>
<organism evidence="7 8">
    <name type="scientific">Nocardiopsis alba</name>
    <dbReference type="NCBI Taxonomy" id="53437"/>
    <lineage>
        <taxon>Bacteria</taxon>
        <taxon>Bacillati</taxon>
        <taxon>Actinomycetota</taxon>
        <taxon>Actinomycetes</taxon>
        <taxon>Streptosporangiales</taxon>
        <taxon>Nocardiopsidaceae</taxon>
        <taxon>Nocardiopsis</taxon>
    </lineage>
</organism>
<dbReference type="InterPro" id="IPR020476">
    <property type="entry name" value="Nudix_hydrolase"/>
</dbReference>